<comment type="subcellular location">
    <subcellularLocation>
        <location evidence="2">Nucleus</location>
    </subcellularLocation>
</comment>
<dbReference type="GO" id="GO:0034085">
    <property type="term" value="P:establishment of sister chromatid cohesion"/>
    <property type="evidence" value="ECO:0007669"/>
    <property type="project" value="TreeGrafter"/>
</dbReference>
<dbReference type="GO" id="GO:0043139">
    <property type="term" value="F:5'-3' DNA helicase activity"/>
    <property type="evidence" value="ECO:0007669"/>
    <property type="project" value="UniProtKB-EC"/>
</dbReference>
<evidence type="ECO:0000256" key="10">
    <source>
        <dbReference type="ARBA" id="ARBA00022840"/>
    </source>
</evidence>
<dbReference type="Gene3D" id="3.40.50.300">
    <property type="entry name" value="P-loop containing nucleotide triphosphate hydrolases"/>
    <property type="match status" value="3"/>
</dbReference>
<keyword evidence="9" id="KW-0347">Helicase</keyword>
<dbReference type="InterPro" id="IPR014013">
    <property type="entry name" value="Helic_SF1/SF2_ATP-bd_DinG/Rad3"/>
</dbReference>
<evidence type="ECO:0000259" key="23">
    <source>
        <dbReference type="PROSITE" id="PS51193"/>
    </source>
</evidence>
<comment type="catalytic activity">
    <reaction evidence="22">
        <text>ATP + H2O = ADP + phosphate + H(+)</text>
        <dbReference type="Rhea" id="RHEA:13065"/>
        <dbReference type="ChEBI" id="CHEBI:15377"/>
        <dbReference type="ChEBI" id="CHEBI:15378"/>
        <dbReference type="ChEBI" id="CHEBI:30616"/>
        <dbReference type="ChEBI" id="CHEBI:43474"/>
        <dbReference type="ChEBI" id="CHEBI:456216"/>
        <dbReference type="EC" id="5.6.2.3"/>
    </reaction>
</comment>
<comment type="similarity">
    <text evidence="3">Belongs to the DEAD box helicase family. DEAH subfamily. DDX11/CHL1 sub-subfamily.</text>
</comment>
<keyword evidence="11" id="KW-0408">Iron</keyword>
<evidence type="ECO:0000313" key="25">
    <source>
        <dbReference type="Proteomes" id="UP000398389"/>
    </source>
</evidence>
<dbReference type="Proteomes" id="UP000398389">
    <property type="component" value="Unassembled WGS sequence"/>
</dbReference>
<evidence type="ECO:0000256" key="8">
    <source>
        <dbReference type="ARBA" id="ARBA00022801"/>
    </source>
</evidence>
<dbReference type="SMART" id="SM00491">
    <property type="entry name" value="HELICc2"/>
    <property type="match status" value="1"/>
</dbReference>
<evidence type="ECO:0000313" key="24">
    <source>
        <dbReference type="EMBL" id="VVT45766.1"/>
    </source>
</evidence>
<dbReference type="GO" id="GO:0016818">
    <property type="term" value="F:hydrolase activity, acting on acid anhydrides, in phosphorus-containing anhydrides"/>
    <property type="evidence" value="ECO:0007669"/>
    <property type="project" value="InterPro"/>
</dbReference>
<dbReference type="CDD" id="cd18788">
    <property type="entry name" value="SF2_C_XPD"/>
    <property type="match status" value="1"/>
</dbReference>
<name>A0A5E8B2S0_9ASCO</name>
<keyword evidence="15" id="KW-0539">Nucleus</keyword>
<accession>A0A5E8B2S0</accession>
<evidence type="ECO:0000256" key="9">
    <source>
        <dbReference type="ARBA" id="ARBA00022806"/>
    </source>
</evidence>
<gene>
    <name evidence="24" type="ORF">SAPINGB_P000880</name>
</gene>
<keyword evidence="25" id="KW-1185">Reference proteome</keyword>
<dbReference type="GO" id="GO:0006139">
    <property type="term" value="P:nucleobase-containing compound metabolic process"/>
    <property type="evidence" value="ECO:0007669"/>
    <property type="project" value="InterPro"/>
</dbReference>
<evidence type="ECO:0000256" key="16">
    <source>
        <dbReference type="ARBA" id="ARBA00023306"/>
    </source>
</evidence>
<dbReference type="PANTHER" id="PTHR11472">
    <property type="entry name" value="DNA REPAIR DEAD HELICASE RAD3/XP-D SUBFAMILY MEMBER"/>
    <property type="match status" value="1"/>
</dbReference>
<reference evidence="24 25" key="1">
    <citation type="submission" date="2019-09" db="EMBL/GenBank/DDBJ databases">
        <authorList>
            <person name="Brejova B."/>
        </authorList>
    </citation>
    <scope>NUCLEOTIDE SEQUENCE [LARGE SCALE GENOMIC DNA]</scope>
</reference>
<evidence type="ECO:0000256" key="5">
    <source>
        <dbReference type="ARBA" id="ARBA00017386"/>
    </source>
</evidence>
<dbReference type="Pfam" id="PF13307">
    <property type="entry name" value="Helicase_C_2"/>
    <property type="match status" value="1"/>
</dbReference>
<evidence type="ECO:0000256" key="14">
    <source>
        <dbReference type="ARBA" id="ARBA00023235"/>
    </source>
</evidence>
<dbReference type="EMBL" id="CABVLU010000001">
    <property type="protein sequence ID" value="VVT45766.1"/>
    <property type="molecule type" value="Genomic_DNA"/>
</dbReference>
<evidence type="ECO:0000256" key="15">
    <source>
        <dbReference type="ARBA" id="ARBA00023242"/>
    </source>
</evidence>
<dbReference type="RefSeq" id="XP_031851494.1">
    <property type="nucleotide sequence ID" value="XM_031995603.1"/>
</dbReference>
<feature type="domain" description="Helicase ATP-binding" evidence="23">
    <location>
        <begin position="14"/>
        <end position="438"/>
    </location>
</feature>
<evidence type="ECO:0000256" key="4">
    <source>
        <dbReference type="ARBA" id="ARBA00016387"/>
    </source>
</evidence>
<evidence type="ECO:0000256" key="22">
    <source>
        <dbReference type="ARBA" id="ARBA00048954"/>
    </source>
</evidence>
<dbReference type="InterPro" id="IPR010614">
    <property type="entry name" value="RAD3-like_helicase_DEAD"/>
</dbReference>
<dbReference type="Pfam" id="PF06733">
    <property type="entry name" value="DEAD_2"/>
    <property type="match status" value="1"/>
</dbReference>
<evidence type="ECO:0000256" key="1">
    <source>
        <dbReference type="ARBA" id="ARBA00001966"/>
    </source>
</evidence>
<keyword evidence="7" id="KW-0547">Nucleotide-binding</keyword>
<evidence type="ECO:0000256" key="3">
    <source>
        <dbReference type="ARBA" id="ARBA00008435"/>
    </source>
</evidence>
<evidence type="ECO:0000256" key="6">
    <source>
        <dbReference type="ARBA" id="ARBA00022723"/>
    </source>
</evidence>
<keyword evidence="13" id="KW-0238">DNA-binding</keyword>
<dbReference type="NCBIfam" id="TIGR00604">
    <property type="entry name" value="rad3"/>
    <property type="match status" value="1"/>
</dbReference>
<evidence type="ECO:0000256" key="11">
    <source>
        <dbReference type="ARBA" id="ARBA00023004"/>
    </source>
</evidence>
<organism evidence="24 25">
    <name type="scientific">Magnusiomyces paraingens</name>
    <dbReference type="NCBI Taxonomy" id="2606893"/>
    <lineage>
        <taxon>Eukaryota</taxon>
        <taxon>Fungi</taxon>
        <taxon>Dikarya</taxon>
        <taxon>Ascomycota</taxon>
        <taxon>Saccharomycotina</taxon>
        <taxon>Dipodascomycetes</taxon>
        <taxon>Dipodascales</taxon>
        <taxon>Dipodascaceae</taxon>
        <taxon>Magnusiomyces</taxon>
    </lineage>
</organism>
<evidence type="ECO:0000256" key="13">
    <source>
        <dbReference type="ARBA" id="ARBA00023125"/>
    </source>
</evidence>
<comment type="function">
    <text evidence="21">ATP-dependent DNA helicase important for chromosome transmission and normal cell cycle progression in G(2)/M. May have a role in changing DNA topology to allow the loading of proteins involved in maintaining sister chromatid cohesion in the vicinity of the centromeres. Has a specific role in chromosome segregation during meiosis II.</text>
</comment>
<protein>
    <recommendedName>
        <fullName evidence="5">ATP-dependent DNA helicase CHL1</fullName>
        <ecNumber evidence="18">5.6.2.3</ecNumber>
    </recommendedName>
    <alternativeName>
        <fullName evidence="4">ATP-dependent DNA helicase chl1</fullName>
    </alternativeName>
    <alternativeName>
        <fullName evidence="17">Chromosome loss protein 1</fullName>
    </alternativeName>
    <alternativeName>
        <fullName evidence="19 20">DNA 5'-3' helicase CHL1</fullName>
    </alternativeName>
</protein>
<keyword evidence="16" id="KW-0131">Cell cycle</keyword>
<evidence type="ECO:0000256" key="21">
    <source>
        <dbReference type="ARBA" id="ARBA00045702"/>
    </source>
</evidence>
<keyword evidence="12" id="KW-0411">Iron-sulfur</keyword>
<dbReference type="InterPro" id="IPR027417">
    <property type="entry name" value="P-loop_NTPase"/>
</dbReference>
<dbReference type="InterPro" id="IPR006555">
    <property type="entry name" value="ATP-dep_Helicase_C"/>
</dbReference>
<dbReference type="InterPro" id="IPR006554">
    <property type="entry name" value="Helicase-like_DEXD_c2"/>
</dbReference>
<evidence type="ECO:0000256" key="18">
    <source>
        <dbReference type="ARBA" id="ARBA00044969"/>
    </source>
</evidence>
<dbReference type="GO" id="GO:0003677">
    <property type="term" value="F:DNA binding"/>
    <property type="evidence" value="ECO:0007669"/>
    <property type="project" value="UniProtKB-KW"/>
</dbReference>
<keyword evidence="8" id="KW-0378">Hydrolase</keyword>
<evidence type="ECO:0000256" key="17">
    <source>
        <dbReference type="ARBA" id="ARBA00029709"/>
    </source>
</evidence>
<dbReference type="InterPro" id="IPR045028">
    <property type="entry name" value="DinG/Rad3-like"/>
</dbReference>
<dbReference type="EC" id="5.6.2.3" evidence="18"/>
<dbReference type="PROSITE" id="PS51193">
    <property type="entry name" value="HELICASE_ATP_BIND_2"/>
    <property type="match status" value="1"/>
</dbReference>
<sequence length="879" mass="99724">MPTHIDIDYDTEKSSGTFGHPYKPYDIQIQFMKELYEVLQNKKLTPVGTGKTLSLICGSVSWLRDIRRKQFETTGEDEEDEAAKKLPAWVREQSKQIKQNAIVEQLKDLEVALKEAISFEENELREAQSLKRKRIPPNYITKRQKPATDDLDSDFYVLQDQEESLDDEFLTQQEKELQAMKARTNALLQALEEGPSTKDDQPVFGKDQPKIFFASRTHSQLSQFVGQLRLPTFKPSVPEFMPDEPIKEISLASRRQLCIHPTVSKYKSTQKMNDACLDMQKESCGCEYMVNTRDIKSRVRYREFRNAALAKIRDIEDLAQLGKTKRVCPYYATREIANNGWAEIIALPYQLLLQKEARDALGINLTNSVVVIDEAHNLLDTISSLYSLELTYSQISRALTGLQTYQKKFQSRLSGTNRIWLAKLIKTVKSIAQFLKKAQKKPPQETGPGKNIPASSFFENYDGAVDTINVHDLEQFVKKTKLVFKIESYLDKLESQEQQQHHHLVLGKVISFLLAIGNPSWEGKFFYGRNANKELQIQYILLDSSVKFKEIVDECRCVILAGGTMKPTEDYLTYLFPYLPKDQISIFSCDHIIPDRNLTVLPIGRRSGVKFNFTFAERNSKSMIEQLGLTLIDICKTVPDGVVVFLPSYVYMSSVIKIWESSTTNNRTILSALKAIKSVFWEPQNSGTDSSYTTSLETAGATTKILDEYTKKIEDATGRGAMLFAVVGGKMSEGINFSDRLARAVVMVGLPFPHAFSAEMVAKREYVEQTTIKQRQQTKNDNNVGKTLPSLSSLQQLGKAKAREFYENVCMRAVNQCVGRAIRHAGDYAAVILLDDRYGTLHIQGKLSQWVQKRIVSVQNGGSLDNSDALNKLSAFFQR</sequence>
<dbReference type="GO" id="GO:0005524">
    <property type="term" value="F:ATP binding"/>
    <property type="evidence" value="ECO:0007669"/>
    <property type="project" value="UniProtKB-KW"/>
</dbReference>
<dbReference type="GO" id="GO:0046872">
    <property type="term" value="F:metal ion binding"/>
    <property type="evidence" value="ECO:0007669"/>
    <property type="project" value="UniProtKB-KW"/>
</dbReference>
<dbReference type="InterPro" id="IPR013020">
    <property type="entry name" value="Rad3/Chl1-like"/>
</dbReference>
<comment type="cofactor">
    <cofactor evidence="1">
        <name>[4Fe-4S] cluster</name>
        <dbReference type="ChEBI" id="CHEBI:49883"/>
    </cofactor>
</comment>
<proteinExistence type="inferred from homology"/>
<dbReference type="OrthoDB" id="267079at2759"/>
<evidence type="ECO:0000256" key="2">
    <source>
        <dbReference type="ARBA" id="ARBA00004123"/>
    </source>
</evidence>
<dbReference type="GeneID" id="43579703"/>
<dbReference type="GO" id="GO:0005634">
    <property type="term" value="C:nucleus"/>
    <property type="evidence" value="ECO:0007669"/>
    <property type="project" value="UniProtKB-SubCell"/>
</dbReference>
<dbReference type="FunFam" id="3.40.50.300:FF:001372">
    <property type="entry name" value="ATP-dependent DNA helicase chl1"/>
    <property type="match status" value="1"/>
</dbReference>
<evidence type="ECO:0000256" key="20">
    <source>
        <dbReference type="ARBA" id="ARBA00045008"/>
    </source>
</evidence>
<evidence type="ECO:0000256" key="7">
    <source>
        <dbReference type="ARBA" id="ARBA00022741"/>
    </source>
</evidence>
<dbReference type="PANTHER" id="PTHR11472:SF41">
    <property type="entry name" value="ATP-DEPENDENT DNA HELICASE DDX11-RELATED"/>
    <property type="match status" value="1"/>
</dbReference>
<keyword evidence="10" id="KW-0067">ATP-binding</keyword>
<evidence type="ECO:0000256" key="12">
    <source>
        <dbReference type="ARBA" id="ARBA00023014"/>
    </source>
</evidence>
<keyword evidence="14" id="KW-0413">Isomerase</keyword>
<evidence type="ECO:0000256" key="19">
    <source>
        <dbReference type="ARBA" id="ARBA00044998"/>
    </source>
</evidence>
<dbReference type="GO" id="GO:0051536">
    <property type="term" value="F:iron-sulfur cluster binding"/>
    <property type="evidence" value="ECO:0007669"/>
    <property type="project" value="UniProtKB-KW"/>
</dbReference>
<dbReference type="AlphaFoldDB" id="A0A5E8B2S0"/>
<keyword evidence="6" id="KW-0479">Metal-binding</keyword>
<dbReference type="SMART" id="SM00488">
    <property type="entry name" value="DEXDc2"/>
    <property type="match status" value="1"/>
</dbReference>